<evidence type="ECO:0000256" key="7">
    <source>
        <dbReference type="ARBA" id="ARBA00023237"/>
    </source>
</evidence>
<keyword evidence="6 8" id="KW-0472">Membrane</keyword>
<feature type="domain" description="TonB-dependent receptor-like beta-barrel" evidence="10">
    <location>
        <begin position="768"/>
        <end position="1152"/>
    </location>
</feature>
<name>W7QSW5_9ALTE</name>
<evidence type="ECO:0000256" key="9">
    <source>
        <dbReference type="RuleBase" id="RU003357"/>
    </source>
</evidence>
<evidence type="ECO:0000259" key="10">
    <source>
        <dbReference type="Pfam" id="PF00593"/>
    </source>
</evidence>
<comment type="caution">
    <text evidence="12">The sequence shown here is derived from an EMBL/GenBank/DDBJ whole genome shotgun (WGS) entry which is preliminary data.</text>
</comment>
<dbReference type="PATRIC" id="fig|1328313.3.peg.1109"/>
<dbReference type="Pfam" id="PF07715">
    <property type="entry name" value="Plug"/>
    <property type="match status" value="1"/>
</dbReference>
<organism evidence="12 13">
    <name type="scientific">Catenovulum agarivorans DS-2</name>
    <dbReference type="NCBI Taxonomy" id="1328313"/>
    <lineage>
        <taxon>Bacteria</taxon>
        <taxon>Pseudomonadati</taxon>
        <taxon>Pseudomonadota</taxon>
        <taxon>Gammaproteobacteria</taxon>
        <taxon>Alteromonadales</taxon>
        <taxon>Alteromonadaceae</taxon>
        <taxon>Catenovulum</taxon>
    </lineage>
</organism>
<dbReference type="EMBL" id="ARZY01000007">
    <property type="protein sequence ID" value="EWH10973.1"/>
    <property type="molecule type" value="Genomic_DNA"/>
</dbReference>
<dbReference type="STRING" id="1328313.DS2_05375"/>
<evidence type="ECO:0000256" key="4">
    <source>
        <dbReference type="ARBA" id="ARBA00022692"/>
    </source>
</evidence>
<dbReference type="AlphaFoldDB" id="W7QSW5"/>
<keyword evidence="5 9" id="KW-0798">TonB box</keyword>
<dbReference type="Gene3D" id="2.40.170.20">
    <property type="entry name" value="TonB-dependent receptor, beta-barrel domain"/>
    <property type="match status" value="2"/>
</dbReference>
<keyword evidence="13" id="KW-1185">Reference proteome</keyword>
<evidence type="ECO:0000313" key="12">
    <source>
        <dbReference type="EMBL" id="EWH10973.1"/>
    </source>
</evidence>
<evidence type="ECO:0000256" key="6">
    <source>
        <dbReference type="ARBA" id="ARBA00023136"/>
    </source>
</evidence>
<dbReference type="Proteomes" id="UP000019276">
    <property type="component" value="Unassembled WGS sequence"/>
</dbReference>
<sequence>MQAVAAEDDSADKEQEEDVEVIEIKGFRGSLAKSINDKRFSKNIADTINAEDVGKNADQNIADALGRVTGVSIVSRDGEGAQVTIRGASSQQNNITLNGQQLTSTDFSQAVDLSSFSADILSRLEVVKTSSADHDEGSLGGSVNLVTIRPLNRDATRTGEIQGRYNDLAEETDHKVQFTITEKFLDDTLGVAFTAYNETNTIRRDQYRIDNFVESLDFLAATDQNGNVLNNVRGITHSATMYELIRNNTDRTGMTLGLQWLPGDATEVMFDVTYSEQDYERTLDGLRTRTSSSAGFVEGELNVPNYSKNADYTSPFTDPFADWIGIDTETNTLTKNVGRFGQGDITRSDGGDKQSNLSTTLDIKHSLTDDLEMSVKLGYSRSKSNSIPDNAYTNMQNFHQVPGPLLYRAGKNVVPVGYDCTMGDCQIIAGSNISNLGTHVSSEGFVDEEGIARAGWWDNENVLTGFNPADSKTFHLGFISTSDVTVQDELANAQLDFDWYVDLGPITTLEFGVKLSEREKFVDNQNYRFSSSNQTAVFEDPQSGEKFIIQAGGLADIRANLIARDDGLGVDDFMQTLGYESNNITNGFVPIDIKKARDLILSAEDTVYNVDDTETRKTNLDTQALYLKTNFELLDGRLTGDLGVRYVKTEVETQGFAGMSKFSHRDFNLAREFEFKDLIDLRDTSLPECYDVGERDQGYEKKFSRVDGLGWDTSSGPEPSQWTKIPDQGPCHDPLYADWYAVKSSDPSATVYPDDWADESLRGADLPAMGWDYMWRYARIDGTHFNEFGDASLTSAPWTLDPNAAIAANDTVAFVPNEVRDTSVLSLPATGSHSYTNLLPSINLNFAFTDDLVGRFAMSKTMTRPEIDQLRPGFSMKQNTYWSGTDSNVGSSLTMFNTKLEPLESNNIDLSLEWYFNPTSMLSVAIYQKDMKNFTDTVNDLYYIRDFTQDEGAVDASTLKLARATLADEDDELLKDCLSLIGVADYAFNSANENALTNNYDLLCDTYNVAEYVNGDGATITGIEFGYSQTYDFLPGFLSGLGVSANYTYQKSQYDTDYADEEKTIKLPEYPVADTPEHTYNFTTFWEQDGNQVRLSYRGTTDTLVGIDWNTGLRGRTWNQGSLWNEGRDSLDLSATYKVNDNVSISFQAVNLLDSEYRQYFTSRTLPVEKVAADNEMGYTYVEYNEGNPLEGDAPKSRTYVNYKTGTTYRLGVRVNF</sequence>
<dbReference type="InterPro" id="IPR037066">
    <property type="entry name" value="Plug_dom_sf"/>
</dbReference>
<evidence type="ECO:0000256" key="8">
    <source>
        <dbReference type="PROSITE-ProRule" id="PRU01360"/>
    </source>
</evidence>
<feature type="domain" description="TonB-dependent receptor plug" evidence="11">
    <location>
        <begin position="43"/>
        <end position="141"/>
    </location>
</feature>
<evidence type="ECO:0000313" key="13">
    <source>
        <dbReference type="Proteomes" id="UP000019276"/>
    </source>
</evidence>
<dbReference type="InterPro" id="IPR039426">
    <property type="entry name" value="TonB-dep_rcpt-like"/>
</dbReference>
<dbReference type="Gene3D" id="2.170.130.10">
    <property type="entry name" value="TonB-dependent receptor, plug domain"/>
    <property type="match status" value="1"/>
</dbReference>
<dbReference type="PROSITE" id="PS52016">
    <property type="entry name" value="TONB_DEPENDENT_REC_3"/>
    <property type="match status" value="1"/>
</dbReference>
<evidence type="ECO:0000256" key="1">
    <source>
        <dbReference type="ARBA" id="ARBA00004571"/>
    </source>
</evidence>
<evidence type="ECO:0000256" key="5">
    <source>
        <dbReference type="ARBA" id="ARBA00023077"/>
    </source>
</evidence>
<comment type="similarity">
    <text evidence="8 9">Belongs to the TonB-dependent receptor family.</text>
</comment>
<accession>W7QSW5</accession>
<keyword evidence="7 8" id="KW-0998">Cell outer membrane</keyword>
<dbReference type="SUPFAM" id="SSF56935">
    <property type="entry name" value="Porins"/>
    <property type="match status" value="1"/>
</dbReference>
<dbReference type="eggNOG" id="COG1629">
    <property type="taxonomic scope" value="Bacteria"/>
</dbReference>
<dbReference type="eggNOG" id="COG4771">
    <property type="taxonomic scope" value="Bacteria"/>
</dbReference>
<keyword evidence="12" id="KW-0675">Receptor</keyword>
<comment type="subcellular location">
    <subcellularLocation>
        <location evidence="1 8">Cell outer membrane</location>
        <topology evidence="1 8">Multi-pass membrane protein</topology>
    </subcellularLocation>
</comment>
<dbReference type="InterPro" id="IPR012910">
    <property type="entry name" value="Plug_dom"/>
</dbReference>
<reference evidence="12 13" key="1">
    <citation type="journal article" date="2014" name="Genome Announc.">
        <title>Draft Genome Sequence of the Agar-Degrading Bacterium Catenovulum sp. Strain DS-2, Isolated from Intestines of Haliotis diversicolor.</title>
        <authorList>
            <person name="Shan D."/>
            <person name="Li X."/>
            <person name="Gu Z."/>
            <person name="Wei G."/>
            <person name="Gao Z."/>
            <person name="Shao Z."/>
        </authorList>
    </citation>
    <scope>NUCLEOTIDE SEQUENCE [LARGE SCALE GENOMIC DNA]</scope>
    <source>
        <strain evidence="12 13">DS-2</strain>
    </source>
</reference>
<gene>
    <name evidence="12" type="ORF">DS2_05375</name>
</gene>
<dbReference type="Pfam" id="PF00593">
    <property type="entry name" value="TonB_dep_Rec_b-barrel"/>
    <property type="match status" value="1"/>
</dbReference>
<evidence type="ECO:0000256" key="2">
    <source>
        <dbReference type="ARBA" id="ARBA00022448"/>
    </source>
</evidence>
<dbReference type="GO" id="GO:0009279">
    <property type="term" value="C:cell outer membrane"/>
    <property type="evidence" value="ECO:0007669"/>
    <property type="project" value="UniProtKB-SubCell"/>
</dbReference>
<evidence type="ECO:0000259" key="11">
    <source>
        <dbReference type="Pfam" id="PF07715"/>
    </source>
</evidence>
<protein>
    <submittedName>
        <fullName evidence="12">TonB-dependent receptor</fullName>
    </submittedName>
</protein>
<keyword evidence="3 8" id="KW-1134">Transmembrane beta strand</keyword>
<dbReference type="InterPro" id="IPR036942">
    <property type="entry name" value="Beta-barrel_TonB_sf"/>
</dbReference>
<dbReference type="PANTHER" id="PTHR40980:SF3">
    <property type="entry name" value="TONB-DEPENDENT RECEPTOR-LIKE BETA-BARREL DOMAIN-CONTAINING PROTEIN"/>
    <property type="match status" value="1"/>
</dbReference>
<proteinExistence type="inferred from homology"/>
<keyword evidence="4 8" id="KW-0812">Transmembrane</keyword>
<dbReference type="PANTHER" id="PTHR40980">
    <property type="entry name" value="PLUG DOMAIN-CONTAINING PROTEIN"/>
    <property type="match status" value="1"/>
</dbReference>
<dbReference type="InterPro" id="IPR000531">
    <property type="entry name" value="Beta-barrel_TonB"/>
</dbReference>
<evidence type="ECO:0000256" key="3">
    <source>
        <dbReference type="ARBA" id="ARBA00022452"/>
    </source>
</evidence>
<keyword evidence="2 8" id="KW-0813">Transport</keyword>